<evidence type="ECO:0000256" key="1">
    <source>
        <dbReference type="ARBA" id="ARBA00004370"/>
    </source>
</evidence>
<evidence type="ECO:0000256" key="2">
    <source>
        <dbReference type="ARBA" id="ARBA00007343"/>
    </source>
</evidence>
<accession>A0ABD0QNK5</accession>
<dbReference type="PANTHER" id="PTHR45930:SF2">
    <property type="entry name" value="ADHESION G PROTEIN-COUPLED RECEPTOR A3"/>
    <property type="match status" value="1"/>
</dbReference>
<organism evidence="9 10">
    <name type="scientific">Cirrhinus mrigala</name>
    <name type="common">Mrigala</name>
    <dbReference type="NCBI Taxonomy" id="683832"/>
    <lineage>
        <taxon>Eukaryota</taxon>
        <taxon>Metazoa</taxon>
        <taxon>Chordata</taxon>
        <taxon>Craniata</taxon>
        <taxon>Vertebrata</taxon>
        <taxon>Euteleostomi</taxon>
        <taxon>Actinopterygii</taxon>
        <taxon>Neopterygii</taxon>
        <taxon>Teleostei</taxon>
        <taxon>Ostariophysi</taxon>
        <taxon>Cypriniformes</taxon>
        <taxon>Cyprinidae</taxon>
        <taxon>Labeoninae</taxon>
        <taxon>Labeonini</taxon>
        <taxon>Cirrhinus</taxon>
    </lineage>
</organism>
<dbReference type="PANTHER" id="PTHR45930">
    <property type="entry name" value="G-PROTEIN COUPLED RECEPTOR 124-LIKE PROTEIN"/>
    <property type="match status" value="1"/>
</dbReference>
<feature type="non-terminal residue" evidence="9">
    <location>
        <position position="1"/>
    </location>
</feature>
<protein>
    <recommendedName>
        <fullName evidence="8">GAIN-B domain-containing protein</fullName>
    </recommendedName>
</protein>
<dbReference type="AlphaFoldDB" id="A0ABD0QNK5"/>
<dbReference type="GO" id="GO:0016020">
    <property type="term" value="C:membrane"/>
    <property type="evidence" value="ECO:0007669"/>
    <property type="project" value="UniProtKB-SubCell"/>
</dbReference>
<dbReference type="PROSITE" id="PS50221">
    <property type="entry name" value="GAIN_B"/>
    <property type="match status" value="1"/>
</dbReference>
<keyword evidence="10" id="KW-1185">Reference proteome</keyword>
<feature type="domain" description="GAIN-B" evidence="8">
    <location>
        <begin position="1"/>
        <end position="57"/>
    </location>
</feature>
<evidence type="ECO:0000256" key="5">
    <source>
        <dbReference type="ARBA" id="ARBA00023136"/>
    </source>
</evidence>
<feature type="non-terminal residue" evidence="9">
    <location>
        <position position="57"/>
    </location>
</feature>
<evidence type="ECO:0000256" key="6">
    <source>
        <dbReference type="ARBA" id="ARBA00023157"/>
    </source>
</evidence>
<keyword evidence="4" id="KW-1133">Transmembrane helix</keyword>
<dbReference type="EMBL" id="JAMKFB020000007">
    <property type="protein sequence ID" value="KAL0187757.1"/>
    <property type="molecule type" value="Genomic_DNA"/>
</dbReference>
<comment type="similarity">
    <text evidence="2">Belongs to the G-protein coupled receptor 2 family. Adhesion G-protein coupled receptor (ADGR) subfamily.</text>
</comment>
<gene>
    <name evidence="9" type="ORF">M9458_014856</name>
</gene>
<evidence type="ECO:0000256" key="3">
    <source>
        <dbReference type="ARBA" id="ARBA00022692"/>
    </source>
</evidence>
<evidence type="ECO:0000313" key="9">
    <source>
        <dbReference type="EMBL" id="KAL0187757.1"/>
    </source>
</evidence>
<comment type="caution">
    <text evidence="9">The sequence shown here is derived from an EMBL/GenBank/DDBJ whole genome shotgun (WGS) entry which is preliminary data.</text>
</comment>
<proteinExistence type="inferred from homology"/>
<keyword evidence="5" id="KW-0472">Membrane</keyword>
<evidence type="ECO:0000256" key="7">
    <source>
        <dbReference type="ARBA" id="ARBA00023170"/>
    </source>
</evidence>
<evidence type="ECO:0000313" key="10">
    <source>
        <dbReference type="Proteomes" id="UP001529510"/>
    </source>
</evidence>
<dbReference type="Pfam" id="PF01825">
    <property type="entry name" value="GPS"/>
    <property type="match status" value="1"/>
</dbReference>
<sequence length="57" mass="6318">GFPLKNLQSPVNTTLRRFLHGSDAVPAFWNFSLLGGQGGWQSDGCRILHQDDNFTTV</sequence>
<keyword evidence="6" id="KW-1015">Disulfide bond</keyword>
<dbReference type="InterPro" id="IPR057244">
    <property type="entry name" value="GAIN_B"/>
</dbReference>
<comment type="subcellular location">
    <subcellularLocation>
        <location evidence="1">Membrane</location>
    </subcellularLocation>
</comment>
<dbReference type="Proteomes" id="UP001529510">
    <property type="component" value="Unassembled WGS sequence"/>
</dbReference>
<name>A0ABD0QNK5_CIRMR</name>
<evidence type="ECO:0000259" key="8">
    <source>
        <dbReference type="PROSITE" id="PS50221"/>
    </source>
</evidence>
<evidence type="ECO:0000256" key="4">
    <source>
        <dbReference type="ARBA" id="ARBA00022989"/>
    </source>
</evidence>
<reference evidence="9 10" key="1">
    <citation type="submission" date="2024-05" db="EMBL/GenBank/DDBJ databases">
        <title>Genome sequencing and assembly of Indian major carp, Cirrhinus mrigala (Hamilton, 1822).</title>
        <authorList>
            <person name="Mohindra V."/>
            <person name="Chowdhury L.M."/>
            <person name="Lal K."/>
            <person name="Jena J.K."/>
        </authorList>
    </citation>
    <scope>NUCLEOTIDE SEQUENCE [LARGE SCALE GENOMIC DNA]</scope>
    <source>
        <strain evidence="9">CM1030</strain>
        <tissue evidence="9">Blood</tissue>
    </source>
</reference>
<dbReference type="Gene3D" id="2.60.220.50">
    <property type="match status" value="1"/>
</dbReference>
<keyword evidence="3" id="KW-0812">Transmembrane</keyword>
<dbReference type="InterPro" id="IPR051963">
    <property type="entry name" value="Adhesion_GPCR_A"/>
</dbReference>
<dbReference type="InterPro" id="IPR000203">
    <property type="entry name" value="GPS"/>
</dbReference>
<dbReference type="InterPro" id="IPR046338">
    <property type="entry name" value="GAIN_dom_sf"/>
</dbReference>
<keyword evidence="7" id="KW-0675">Receptor</keyword>